<sequence>MSAPATSPRHFRRVAADERRAGLIEATLDCVAEHGLRGTTLREVAARAGVTNGLIRHHFDNKEQLLLAAYRHTIDRLTVPGRAALARADLPPHARLGLFVAANLGGAVVDPRMFSLWANFISMIHADPAIGAVHRDGYLGFREQVEPLIADVLSAEGRPAGPERCRALAIAVNALLDGLWLEGSMLSSDFAGGEVVALGVNGVASLMGVTLEIPKEE</sequence>
<evidence type="ECO:0000256" key="2">
    <source>
        <dbReference type="ARBA" id="ARBA00023015"/>
    </source>
</evidence>
<dbReference type="PANTHER" id="PTHR30055">
    <property type="entry name" value="HTH-TYPE TRANSCRIPTIONAL REGULATOR RUTR"/>
    <property type="match status" value="1"/>
</dbReference>
<keyword evidence="4" id="KW-0804">Transcription</keyword>
<evidence type="ECO:0000256" key="4">
    <source>
        <dbReference type="ARBA" id="ARBA00023163"/>
    </source>
</evidence>
<dbReference type="PROSITE" id="PS50977">
    <property type="entry name" value="HTH_TETR_2"/>
    <property type="match status" value="1"/>
</dbReference>
<accession>A0ABW4R3A4</accession>
<keyword evidence="8" id="KW-1185">Reference proteome</keyword>
<dbReference type="Proteomes" id="UP001597213">
    <property type="component" value="Unassembled WGS sequence"/>
</dbReference>
<dbReference type="SUPFAM" id="SSF48498">
    <property type="entry name" value="Tetracyclin repressor-like, C-terminal domain"/>
    <property type="match status" value="1"/>
</dbReference>
<reference evidence="8" key="1">
    <citation type="journal article" date="2019" name="Int. J. Syst. Evol. Microbiol.">
        <title>The Global Catalogue of Microorganisms (GCM) 10K type strain sequencing project: providing services to taxonomists for standard genome sequencing and annotation.</title>
        <authorList>
            <consortium name="The Broad Institute Genomics Platform"/>
            <consortium name="The Broad Institute Genome Sequencing Center for Infectious Disease"/>
            <person name="Wu L."/>
            <person name="Ma J."/>
        </authorList>
    </citation>
    <scope>NUCLEOTIDE SEQUENCE [LARGE SCALE GENOMIC DNA]</scope>
    <source>
        <strain evidence="8">CCUG 56029</strain>
    </source>
</reference>
<dbReference type="InterPro" id="IPR009057">
    <property type="entry name" value="Homeodomain-like_sf"/>
</dbReference>
<dbReference type="PANTHER" id="PTHR30055:SF228">
    <property type="entry name" value="TRANSCRIPTIONAL REGULATOR-RELATED"/>
    <property type="match status" value="1"/>
</dbReference>
<dbReference type="SUPFAM" id="SSF46689">
    <property type="entry name" value="Homeodomain-like"/>
    <property type="match status" value="1"/>
</dbReference>
<dbReference type="PROSITE" id="PS01081">
    <property type="entry name" value="HTH_TETR_1"/>
    <property type="match status" value="1"/>
</dbReference>
<dbReference type="RefSeq" id="WP_379139715.1">
    <property type="nucleotide sequence ID" value="NZ_JBHUEN010000006.1"/>
</dbReference>
<comment type="caution">
    <text evidence="7">The sequence shown here is derived from an EMBL/GenBank/DDBJ whole genome shotgun (WGS) entry which is preliminary data.</text>
</comment>
<keyword evidence="2" id="KW-0805">Transcription regulation</keyword>
<keyword evidence="1" id="KW-0678">Repressor</keyword>
<feature type="domain" description="HTH tetR-type" evidence="6">
    <location>
        <begin position="17"/>
        <end position="77"/>
    </location>
</feature>
<dbReference type="InterPro" id="IPR023772">
    <property type="entry name" value="DNA-bd_HTH_TetR-type_CS"/>
</dbReference>
<evidence type="ECO:0000256" key="3">
    <source>
        <dbReference type="ARBA" id="ARBA00023125"/>
    </source>
</evidence>
<dbReference type="InterPro" id="IPR050109">
    <property type="entry name" value="HTH-type_TetR-like_transc_reg"/>
</dbReference>
<proteinExistence type="predicted"/>
<protein>
    <submittedName>
        <fullName evidence="7">TetR/AcrR family transcriptional regulator</fullName>
    </submittedName>
</protein>
<dbReference type="Gene3D" id="1.10.357.10">
    <property type="entry name" value="Tetracycline Repressor, domain 2"/>
    <property type="match status" value="1"/>
</dbReference>
<gene>
    <name evidence="7" type="ORF">ACFSCT_02025</name>
</gene>
<feature type="DNA-binding region" description="H-T-H motif" evidence="5">
    <location>
        <begin position="40"/>
        <end position="59"/>
    </location>
</feature>
<keyword evidence="3 5" id="KW-0238">DNA-binding</keyword>
<organism evidence="7 8">
    <name type="scientific">Paracoccus pacificus</name>
    <dbReference type="NCBI Taxonomy" id="1463598"/>
    <lineage>
        <taxon>Bacteria</taxon>
        <taxon>Pseudomonadati</taxon>
        <taxon>Pseudomonadota</taxon>
        <taxon>Alphaproteobacteria</taxon>
        <taxon>Rhodobacterales</taxon>
        <taxon>Paracoccaceae</taxon>
        <taxon>Paracoccus</taxon>
    </lineage>
</organism>
<dbReference type="InterPro" id="IPR036271">
    <property type="entry name" value="Tet_transcr_reg_TetR-rel_C_sf"/>
</dbReference>
<name>A0ABW4R3A4_9RHOB</name>
<evidence type="ECO:0000256" key="5">
    <source>
        <dbReference type="PROSITE-ProRule" id="PRU00335"/>
    </source>
</evidence>
<dbReference type="PRINTS" id="PR00455">
    <property type="entry name" value="HTHTETR"/>
</dbReference>
<evidence type="ECO:0000313" key="8">
    <source>
        <dbReference type="Proteomes" id="UP001597213"/>
    </source>
</evidence>
<evidence type="ECO:0000313" key="7">
    <source>
        <dbReference type="EMBL" id="MFD1880490.1"/>
    </source>
</evidence>
<evidence type="ECO:0000259" key="6">
    <source>
        <dbReference type="PROSITE" id="PS50977"/>
    </source>
</evidence>
<dbReference type="Pfam" id="PF13977">
    <property type="entry name" value="TetR_C_6"/>
    <property type="match status" value="1"/>
</dbReference>
<dbReference type="InterPro" id="IPR001647">
    <property type="entry name" value="HTH_TetR"/>
</dbReference>
<dbReference type="EMBL" id="JBHUEN010000006">
    <property type="protein sequence ID" value="MFD1880490.1"/>
    <property type="molecule type" value="Genomic_DNA"/>
</dbReference>
<dbReference type="Pfam" id="PF00440">
    <property type="entry name" value="TetR_N"/>
    <property type="match status" value="1"/>
</dbReference>
<evidence type="ECO:0000256" key="1">
    <source>
        <dbReference type="ARBA" id="ARBA00022491"/>
    </source>
</evidence>
<dbReference type="InterPro" id="IPR039538">
    <property type="entry name" value="BetI_C"/>
</dbReference>